<evidence type="ECO:0000256" key="1">
    <source>
        <dbReference type="SAM" id="Phobius"/>
    </source>
</evidence>
<keyword evidence="1" id="KW-0472">Membrane</keyword>
<dbReference type="AlphaFoldDB" id="A0AAX2JD48"/>
<dbReference type="KEGG" id="ful:C4N20_00985"/>
<feature type="transmembrane region" description="Helical" evidence="1">
    <location>
        <begin position="221"/>
        <end position="243"/>
    </location>
</feature>
<name>A0AAX2JD48_9FUSO</name>
<sequence length="294" mass="32098">MNYLGELYALITAFGWTFSSIFFEAASKKADSITVNVIRLIMGIIMLGSATFLSRGVFFPTDSTLHNWTFLSISGIIGLFLGDMFLYESYILIGARICMLFMTMTSLIVGLFGFLFLGESLTLVQTIAMFITCSGVLMVVLKPKSENPEDKKLSPKGIAFITTAVILEALGNIFTKIGAKGYDPSSSTQIRMICAMGVFLFYLTFKKKWGKIFISFTDKKLLGLILLGTVTATVGITFLISAFNLINAGVASTFSSISPIIVIPISIIVFKEKVKIREIAGAFVSVIGIALFFL</sequence>
<feature type="transmembrane region" description="Helical" evidence="1">
    <location>
        <begin position="123"/>
        <end position="141"/>
    </location>
</feature>
<dbReference type="Gene3D" id="1.10.3730.20">
    <property type="match status" value="1"/>
</dbReference>
<feature type="domain" description="EamA" evidence="2">
    <location>
        <begin position="156"/>
        <end position="293"/>
    </location>
</feature>
<keyword evidence="1" id="KW-1133">Transmembrane helix</keyword>
<protein>
    <submittedName>
        <fullName evidence="3">Predicted permease, DMT superfamily</fullName>
    </submittedName>
</protein>
<feature type="transmembrane region" description="Helical" evidence="1">
    <location>
        <begin position="153"/>
        <end position="174"/>
    </location>
</feature>
<accession>A0AAX2JD48</accession>
<dbReference type="SUPFAM" id="SSF103481">
    <property type="entry name" value="Multidrug resistance efflux transporter EmrE"/>
    <property type="match status" value="2"/>
</dbReference>
<organism evidence="3 4">
    <name type="scientific">Fusobacterium ulcerans</name>
    <dbReference type="NCBI Taxonomy" id="861"/>
    <lineage>
        <taxon>Bacteria</taxon>
        <taxon>Fusobacteriati</taxon>
        <taxon>Fusobacteriota</taxon>
        <taxon>Fusobacteriia</taxon>
        <taxon>Fusobacteriales</taxon>
        <taxon>Fusobacteriaceae</taxon>
        <taxon>Fusobacterium</taxon>
    </lineage>
</organism>
<feature type="transmembrane region" description="Helical" evidence="1">
    <location>
        <begin position="249"/>
        <end position="269"/>
    </location>
</feature>
<evidence type="ECO:0000313" key="4">
    <source>
        <dbReference type="Proteomes" id="UP000249008"/>
    </source>
</evidence>
<dbReference type="Pfam" id="PF00892">
    <property type="entry name" value="EamA"/>
    <property type="match status" value="2"/>
</dbReference>
<gene>
    <name evidence="3" type="ORF">NCTC12112_02072</name>
</gene>
<feature type="domain" description="EamA" evidence="2">
    <location>
        <begin position="4"/>
        <end position="140"/>
    </location>
</feature>
<dbReference type="EMBL" id="LS483487">
    <property type="protein sequence ID" value="SQJ06844.1"/>
    <property type="molecule type" value="Genomic_DNA"/>
</dbReference>
<feature type="transmembrane region" description="Helical" evidence="1">
    <location>
        <begin position="98"/>
        <end position="117"/>
    </location>
</feature>
<dbReference type="Proteomes" id="UP000249008">
    <property type="component" value="Chromosome 1"/>
</dbReference>
<dbReference type="GO" id="GO:0016020">
    <property type="term" value="C:membrane"/>
    <property type="evidence" value="ECO:0007669"/>
    <property type="project" value="InterPro"/>
</dbReference>
<dbReference type="InterPro" id="IPR000620">
    <property type="entry name" value="EamA_dom"/>
</dbReference>
<dbReference type="GeneID" id="78453362"/>
<dbReference type="RefSeq" id="WP_005981814.1">
    <property type="nucleotide sequence ID" value="NZ_CABKNW010000005.1"/>
</dbReference>
<evidence type="ECO:0000313" key="3">
    <source>
        <dbReference type="EMBL" id="SQJ06844.1"/>
    </source>
</evidence>
<proteinExistence type="predicted"/>
<reference evidence="3 4" key="1">
    <citation type="submission" date="2018-06" db="EMBL/GenBank/DDBJ databases">
        <authorList>
            <consortium name="Pathogen Informatics"/>
            <person name="Doyle S."/>
        </authorList>
    </citation>
    <scope>NUCLEOTIDE SEQUENCE [LARGE SCALE GENOMIC DNA]</scope>
    <source>
        <strain evidence="3 4">NCTC12112</strain>
    </source>
</reference>
<dbReference type="InterPro" id="IPR037185">
    <property type="entry name" value="EmrE-like"/>
</dbReference>
<evidence type="ECO:0000259" key="2">
    <source>
        <dbReference type="Pfam" id="PF00892"/>
    </source>
</evidence>
<feature type="transmembrane region" description="Helical" evidence="1">
    <location>
        <begin position="6"/>
        <end position="25"/>
    </location>
</feature>
<feature type="transmembrane region" description="Helical" evidence="1">
    <location>
        <begin position="37"/>
        <end position="59"/>
    </location>
</feature>
<keyword evidence="1" id="KW-0812">Transmembrane</keyword>
<feature type="transmembrane region" description="Helical" evidence="1">
    <location>
        <begin position="186"/>
        <end position="205"/>
    </location>
</feature>
<dbReference type="PANTHER" id="PTHR22911">
    <property type="entry name" value="ACYL-MALONYL CONDENSING ENZYME-RELATED"/>
    <property type="match status" value="1"/>
</dbReference>
<feature type="transmembrane region" description="Helical" evidence="1">
    <location>
        <begin position="65"/>
        <end position="86"/>
    </location>
</feature>